<dbReference type="Proteomes" id="UP001551695">
    <property type="component" value="Unassembled WGS sequence"/>
</dbReference>
<evidence type="ECO:0000313" key="7">
    <source>
        <dbReference type="Proteomes" id="UP001551695"/>
    </source>
</evidence>
<dbReference type="SUPFAM" id="SSF53850">
    <property type="entry name" value="Periplasmic binding protein-like II"/>
    <property type="match status" value="1"/>
</dbReference>
<dbReference type="PROSITE" id="PS51257">
    <property type="entry name" value="PROKAR_LIPOPROTEIN"/>
    <property type="match status" value="1"/>
</dbReference>
<comment type="similarity">
    <text evidence="1">Belongs to the bacterial solute-binding protein 3 family.</text>
</comment>
<gene>
    <name evidence="6" type="ORF">AB0I48_12870</name>
</gene>
<evidence type="ECO:0000256" key="3">
    <source>
        <dbReference type="ARBA" id="ARBA00022729"/>
    </source>
</evidence>
<evidence type="ECO:0000256" key="4">
    <source>
        <dbReference type="SAM" id="SignalP"/>
    </source>
</evidence>
<dbReference type="PANTHER" id="PTHR30085:SF6">
    <property type="entry name" value="ABC TRANSPORTER GLUTAMINE-BINDING PROTEIN GLNH"/>
    <property type="match status" value="1"/>
</dbReference>
<name>A0ABV3FTC9_9NOCA</name>
<evidence type="ECO:0000259" key="5">
    <source>
        <dbReference type="SMART" id="SM00062"/>
    </source>
</evidence>
<evidence type="ECO:0000313" key="6">
    <source>
        <dbReference type="EMBL" id="MEV0708451.1"/>
    </source>
</evidence>
<organism evidence="6 7">
    <name type="scientific">Nocardia aurea</name>
    <dbReference type="NCBI Taxonomy" id="2144174"/>
    <lineage>
        <taxon>Bacteria</taxon>
        <taxon>Bacillati</taxon>
        <taxon>Actinomycetota</taxon>
        <taxon>Actinomycetes</taxon>
        <taxon>Mycobacteriales</taxon>
        <taxon>Nocardiaceae</taxon>
        <taxon>Nocardia</taxon>
    </lineage>
</organism>
<dbReference type="PANTHER" id="PTHR30085">
    <property type="entry name" value="AMINO ACID ABC TRANSPORTER PERMEASE"/>
    <property type="match status" value="1"/>
</dbReference>
<evidence type="ECO:0000256" key="2">
    <source>
        <dbReference type="ARBA" id="ARBA00022448"/>
    </source>
</evidence>
<reference evidence="6 7" key="1">
    <citation type="submission" date="2024-06" db="EMBL/GenBank/DDBJ databases">
        <title>The Natural Products Discovery Center: Release of the First 8490 Sequenced Strains for Exploring Actinobacteria Biosynthetic Diversity.</title>
        <authorList>
            <person name="Kalkreuter E."/>
            <person name="Kautsar S.A."/>
            <person name="Yang D."/>
            <person name="Bader C.D."/>
            <person name="Teijaro C.N."/>
            <person name="Fluegel L."/>
            <person name="Davis C.M."/>
            <person name="Simpson J.R."/>
            <person name="Lauterbach L."/>
            <person name="Steele A.D."/>
            <person name="Gui C."/>
            <person name="Meng S."/>
            <person name="Li G."/>
            <person name="Viehrig K."/>
            <person name="Ye F."/>
            <person name="Su P."/>
            <person name="Kiefer A.F."/>
            <person name="Nichols A."/>
            <person name="Cepeda A.J."/>
            <person name="Yan W."/>
            <person name="Fan B."/>
            <person name="Jiang Y."/>
            <person name="Adhikari A."/>
            <person name="Zheng C.-J."/>
            <person name="Schuster L."/>
            <person name="Cowan T.M."/>
            <person name="Smanski M.J."/>
            <person name="Chevrette M.G."/>
            <person name="De Carvalho L.P.S."/>
            <person name="Shen B."/>
        </authorList>
    </citation>
    <scope>NUCLEOTIDE SEQUENCE [LARGE SCALE GENOMIC DNA]</scope>
    <source>
        <strain evidence="6 7">NPDC050403</strain>
    </source>
</reference>
<protein>
    <submittedName>
        <fullName evidence="6">Glutamate ABC transporter substrate-binding protein</fullName>
    </submittedName>
</protein>
<proteinExistence type="inferred from homology"/>
<keyword evidence="3 4" id="KW-0732">Signal</keyword>
<evidence type="ECO:0000256" key="1">
    <source>
        <dbReference type="ARBA" id="ARBA00010333"/>
    </source>
</evidence>
<dbReference type="EMBL" id="JBFAKC010000005">
    <property type="protein sequence ID" value="MEV0708451.1"/>
    <property type="molecule type" value="Genomic_DNA"/>
</dbReference>
<keyword evidence="7" id="KW-1185">Reference proteome</keyword>
<dbReference type="Pfam" id="PF00497">
    <property type="entry name" value="SBP_bac_3"/>
    <property type="match status" value="1"/>
</dbReference>
<comment type="caution">
    <text evidence="6">The sequence shown here is derived from an EMBL/GenBank/DDBJ whole genome shotgun (WGS) entry which is preliminary data.</text>
</comment>
<dbReference type="CDD" id="cd13690">
    <property type="entry name" value="PBP2_GluB"/>
    <property type="match status" value="1"/>
</dbReference>
<accession>A0ABV3FTC9</accession>
<dbReference type="Gene3D" id="3.40.190.10">
    <property type="entry name" value="Periplasmic binding protein-like II"/>
    <property type="match status" value="2"/>
</dbReference>
<dbReference type="SMART" id="SM00062">
    <property type="entry name" value="PBPb"/>
    <property type="match status" value="1"/>
</dbReference>
<dbReference type="InterPro" id="IPR051455">
    <property type="entry name" value="Bact_solute-bind_prot3"/>
</dbReference>
<dbReference type="InterPro" id="IPR001638">
    <property type="entry name" value="Solute-binding_3/MltF_N"/>
</dbReference>
<feature type="chain" id="PRO_5047222821" evidence="4">
    <location>
        <begin position="21"/>
        <end position="316"/>
    </location>
</feature>
<feature type="domain" description="Solute-binding protein family 3/N-terminal" evidence="5">
    <location>
        <begin position="81"/>
        <end position="303"/>
    </location>
</feature>
<feature type="signal peptide" evidence="4">
    <location>
        <begin position="1"/>
        <end position="20"/>
    </location>
</feature>
<sequence>MRAALAAVCLLIAGCGAGTSAPEPLSATAVKPVPHEFTEITAPPQSASDCDAEVTLRPGALPSPGAMPSGSAMAAIVANGRVRIGVDQDTYLFGFRNPATGQLEGFDIDIAREIARALFGDPDKIELRSVTAAERMTSLREKEVDLIVHTFSATCERRREIDFSAVYYRATQRILVPKGSTIRSKDDLGGKRVCVVKGATSAARLFSLPVEVTVIGVTNWTDCLAALQQGDVDAISSDDTILLGLKAQDRNLEMVGDSIGSEAYVVGVAKDTPDLVRFVNGVLERIRVDGTWQRIYNERLGVLGPAQAPPAPRYSD</sequence>
<keyword evidence="2" id="KW-0813">Transport</keyword>